<proteinExistence type="predicted"/>
<dbReference type="GO" id="GO:0016491">
    <property type="term" value="F:oxidoreductase activity"/>
    <property type="evidence" value="ECO:0007669"/>
    <property type="project" value="InterPro"/>
</dbReference>
<dbReference type="InterPro" id="IPR013766">
    <property type="entry name" value="Thioredoxin_domain"/>
</dbReference>
<evidence type="ECO:0000256" key="1">
    <source>
        <dbReference type="SAM" id="MobiDB-lite"/>
    </source>
</evidence>
<dbReference type="SUPFAM" id="SSF52833">
    <property type="entry name" value="Thioredoxin-like"/>
    <property type="match status" value="1"/>
</dbReference>
<dbReference type="Proteomes" id="UP000516173">
    <property type="component" value="Chromosome"/>
</dbReference>
<sequence>MLTSGSTAPAMELEDTAGQPWRLSDHRGGHGVLLYFMRSTSCPICNRHVRDLVARRAEFEADNILIAIVVPEGRDLGLAWQTECGIPFPVLVGSAGTPHESIGLTRKVFGSMQQSGTLLVDTDGIVRHAHGATLPVNSYDRKGIGAAVRSLRGRSSPASP</sequence>
<dbReference type="RefSeq" id="WP_187683691.1">
    <property type="nucleotide sequence ID" value="NZ_AP023396.1"/>
</dbReference>
<evidence type="ECO:0000259" key="2">
    <source>
        <dbReference type="PROSITE" id="PS51352"/>
    </source>
</evidence>
<protein>
    <submittedName>
        <fullName evidence="3">Peroxiredoxin</fullName>
    </submittedName>
</protein>
<name>A0A7G1KNI5_9NOCA</name>
<feature type="domain" description="Thioredoxin" evidence="2">
    <location>
        <begin position="2"/>
        <end position="153"/>
    </location>
</feature>
<keyword evidence="4" id="KW-1185">Reference proteome</keyword>
<dbReference type="InterPro" id="IPR000866">
    <property type="entry name" value="AhpC/TSA"/>
</dbReference>
<accession>A0A7G1KNI5</accession>
<dbReference type="PROSITE" id="PS51352">
    <property type="entry name" value="THIOREDOXIN_2"/>
    <property type="match status" value="1"/>
</dbReference>
<dbReference type="InterPro" id="IPR036249">
    <property type="entry name" value="Thioredoxin-like_sf"/>
</dbReference>
<dbReference type="GeneID" id="80348893"/>
<evidence type="ECO:0000313" key="4">
    <source>
        <dbReference type="Proteomes" id="UP000516173"/>
    </source>
</evidence>
<dbReference type="AlphaFoldDB" id="A0A7G1KNI5"/>
<dbReference type="Pfam" id="PF00578">
    <property type="entry name" value="AhpC-TSA"/>
    <property type="match status" value="1"/>
</dbReference>
<organism evidence="3 4">
    <name type="scientific">Nocardia wallacei</name>
    <dbReference type="NCBI Taxonomy" id="480035"/>
    <lineage>
        <taxon>Bacteria</taxon>
        <taxon>Bacillati</taxon>
        <taxon>Actinomycetota</taxon>
        <taxon>Actinomycetes</taxon>
        <taxon>Mycobacteriales</taxon>
        <taxon>Nocardiaceae</taxon>
        <taxon>Nocardia</taxon>
    </lineage>
</organism>
<feature type="region of interest" description="Disordered" evidence="1">
    <location>
        <begin position="1"/>
        <end position="22"/>
    </location>
</feature>
<gene>
    <name evidence="3" type="primary">ccmG</name>
    <name evidence="3" type="ORF">NWFMUON74_44320</name>
</gene>
<evidence type="ECO:0000313" key="3">
    <source>
        <dbReference type="EMBL" id="BCK56660.1"/>
    </source>
</evidence>
<dbReference type="KEGG" id="nwl:NWFMUON74_44320"/>
<dbReference type="EMBL" id="AP023396">
    <property type="protein sequence ID" value="BCK56660.1"/>
    <property type="molecule type" value="Genomic_DNA"/>
</dbReference>
<dbReference type="Gene3D" id="3.40.30.10">
    <property type="entry name" value="Glutaredoxin"/>
    <property type="match status" value="1"/>
</dbReference>
<reference evidence="3 4" key="1">
    <citation type="submission" date="2020-08" db="EMBL/GenBank/DDBJ databases">
        <title>Genome Sequencing of Nocardia wallacei strain FMUON74 and assembly.</title>
        <authorList>
            <person name="Toyokawa M."/>
            <person name="Uesaka K."/>
        </authorList>
    </citation>
    <scope>NUCLEOTIDE SEQUENCE [LARGE SCALE GENOMIC DNA]</scope>
    <source>
        <strain evidence="3 4">FMUON74</strain>
    </source>
</reference>
<dbReference type="GO" id="GO:0016209">
    <property type="term" value="F:antioxidant activity"/>
    <property type="evidence" value="ECO:0007669"/>
    <property type="project" value="InterPro"/>
</dbReference>